<dbReference type="SUPFAM" id="SSF57667">
    <property type="entry name" value="beta-beta-alpha zinc fingers"/>
    <property type="match status" value="1"/>
</dbReference>
<keyword evidence="15" id="KW-0539">Nucleus</keyword>
<dbReference type="Proteomes" id="UP001331761">
    <property type="component" value="Unassembled WGS sequence"/>
</dbReference>
<dbReference type="GO" id="GO:0050321">
    <property type="term" value="F:tau-protein kinase activity"/>
    <property type="evidence" value="ECO:0007669"/>
    <property type="project" value="TreeGrafter"/>
</dbReference>
<dbReference type="GO" id="GO:0000226">
    <property type="term" value="P:microtubule cytoskeleton organization"/>
    <property type="evidence" value="ECO:0007669"/>
    <property type="project" value="TreeGrafter"/>
</dbReference>
<keyword evidence="13 22" id="KW-0067">ATP-binding</keyword>
<keyword evidence="6" id="KW-0217">Developmental protein</keyword>
<evidence type="ECO:0000256" key="23">
    <source>
        <dbReference type="SAM" id="MobiDB-lite"/>
    </source>
</evidence>
<dbReference type="PROSITE" id="PS00108">
    <property type="entry name" value="PROTEIN_KINASE_ST"/>
    <property type="match status" value="1"/>
</dbReference>
<dbReference type="GO" id="GO:0035556">
    <property type="term" value="P:intracellular signal transduction"/>
    <property type="evidence" value="ECO:0007669"/>
    <property type="project" value="TreeGrafter"/>
</dbReference>
<evidence type="ECO:0000256" key="8">
    <source>
        <dbReference type="ARBA" id="ARBA00022527"/>
    </source>
</evidence>
<feature type="domain" description="C2H2-type" evidence="25">
    <location>
        <begin position="413"/>
        <end position="441"/>
    </location>
</feature>
<feature type="domain" description="C2H2-type" evidence="25">
    <location>
        <begin position="216"/>
        <end position="244"/>
    </location>
</feature>
<evidence type="ECO:0000256" key="13">
    <source>
        <dbReference type="ARBA" id="ARBA00022840"/>
    </source>
</evidence>
<comment type="subcellular location">
    <subcellularLocation>
        <location evidence="3">Cytoplasm</location>
    </subcellularLocation>
    <subcellularLocation>
        <location evidence="2">Nucleus</location>
    </subcellularLocation>
</comment>
<dbReference type="InterPro" id="IPR013087">
    <property type="entry name" value="Znf_C2H2_type"/>
</dbReference>
<feature type="region of interest" description="Disordered" evidence="23">
    <location>
        <begin position="1006"/>
        <end position="1025"/>
    </location>
</feature>
<keyword evidence="8" id="KW-0723">Serine/threonine-protein kinase</keyword>
<dbReference type="AlphaFoldDB" id="A0AAN8ILW2"/>
<evidence type="ECO:0000256" key="4">
    <source>
        <dbReference type="ARBA" id="ARBA00006234"/>
    </source>
</evidence>
<feature type="region of interest" description="Disordered" evidence="23">
    <location>
        <begin position="953"/>
        <end position="975"/>
    </location>
</feature>
<dbReference type="GO" id="GO:0005524">
    <property type="term" value="F:ATP binding"/>
    <property type="evidence" value="ECO:0007669"/>
    <property type="project" value="UniProtKB-UniRule"/>
</dbReference>
<accession>A0AAN8ILW2</accession>
<evidence type="ECO:0000256" key="10">
    <source>
        <dbReference type="ARBA" id="ARBA00022723"/>
    </source>
</evidence>
<keyword evidence="27" id="KW-1185">Reference proteome</keyword>
<evidence type="ECO:0000256" key="20">
    <source>
        <dbReference type="ARBA" id="ARBA00069695"/>
    </source>
</evidence>
<evidence type="ECO:0000256" key="7">
    <source>
        <dbReference type="ARBA" id="ARBA00022490"/>
    </source>
</evidence>
<evidence type="ECO:0000256" key="9">
    <source>
        <dbReference type="ARBA" id="ARBA00022679"/>
    </source>
</evidence>
<reference evidence="26 27" key="1">
    <citation type="submission" date="2019-10" db="EMBL/GenBank/DDBJ databases">
        <title>Assembly and Annotation for the nematode Trichostrongylus colubriformis.</title>
        <authorList>
            <person name="Martin J."/>
        </authorList>
    </citation>
    <scope>NUCLEOTIDE SEQUENCE [LARGE SCALE GENOMIC DNA]</scope>
    <source>
        <strain evidence="26">G859</strain>
        <tissue evidence="26">Whole worm</tissue>
    </source>
</reference>
<organism evidence="26 27">
    <name type="scientific">Trichostrongylus colubriformis</name>
    <name type="common">Black scour worm</name>
    <dbReference type="NCBI Taxonomy" id="6319"/>
    <lineage>
        <taxon>Eukaryota</taxon>
        <taxon>Metazoa</taxon>
        <taxon>Ecdysozoa</taxon>
        <taxon>Nematoda</taxon>
        <taxon>Chromadorea</taxon>
        <taxon>Rhabditida</taxon>
        <taxon>Rhabditina</taxon>
        <taxon>Rhabditomorpha</taxon>
        <taxon>Strongyloidea</taxon>
        <taxon>Trichostrongylidae</taxon>
        <taxon>Trichostrongylus</taxon>
    </lineage>
</organism>
<dbReference type="CDD" id="cd14003">
    <property type="entry name" value="STKc_AMPK-like"/>
    <property type="match status" value="1"/>
</dbReference>
<keyword evidence="21" id="KW-0863">Zinc-finger</keyword>
<dbReference type="Gene3D" id="3.30.160.60">
    <property type="entry name" value="Classic Zinc Finger"/>
    <property type="match status" value="2"/>
</dbReference>
<dbReference type="EC" id="2.7.11.1" evidence="5"/>
<evidence type="ECO:0000256" key="17">
    <source>
        <dbReference type="ARBA" id="ARBA00048679"/>
    </source>
</evidence>
<comment type="catalytic activity">
    <reaction evidence="17">
        <text>L-seryl-[protein] + ATP = O-phospho-L-seryl-[protein] + ADP + H(+)</text>
        <dbReference type="Rhea" id="RHEA:17989"/>
        <dbReference type="Rhea" id="RHEA-COMP:9863"/>
        <dbReference type="Rhea" id="RHEA-COMP:11604"/>
        <dbReference type="ChEBI" id="CHEBI:15378"/>
        <dbReference type="ChEBI" id="CHEBI:29999"/>
        <dbReference type="ChEBI" id="CHEBI:30616"/>
        <dbReference type="ChEBI" id="CHEBI:83421"/>
        <dbReference type="ChEBI" id="CHEBI:456216"/>
        <dbReference type="EC" id="2.7.11.1"/>
    </reaction>
</comment>
<comment type="subunit">
    <text evidence="19">Interacts with tax-6.</text>
</comment>
<evidence type="ECO:0000259" key="24">
    <source>
        <dbReference type="PROSITE" id="PS50011"/>
    </source>
</evidence>
<keyword evidence="9" id="KW-0808">Transferase</keyword>
<dbReference type="InterPro" id="IPR036236">
    <property type="entry name" value="Znf_C2H2_sf"/>
</dbReference>
<evidence type="ECO:0000256" key="6">
    <source>
        <dbReference type="ARBA" id="ARBA00022473"/>
    </source>
</evidence>
<comment type="similarity">
    <text evidence="4">Belongs to the protein kinase superfamily. CAMK Ser/Thr protein kinase family. SNF1 subfamily.</text>
</comment>
<dbReference type="FunFam" id="3.30.200.20:FF:000003">
    <property type="entry name" value="Non-specific serine/threonine protein kinase"/>
    <property type="match status" value="1"/>
</dbReference>
<keyword evidence="14" id="KW-0460">Magnesium</keyword>
<dbReference type="InterPro" id="IPR000719">
    <property type="entry name" value="Prot_kinase_dom"/>
</dbReference>
<evidence type="ECO:0000256" key="5">
    <source>
        <dbReference type="ARBA" id="ARBA00012513"/>
    </source>
</evidence>
<dbReference type="PROSITE" id="PS00107">
    <property type="entry name" value="PROTEIN_KINASE_ATP"/>
    <property type="match status" value="1"/>
</dbReference>
<feature type="compositionally biased region" description="Polar residues" evidence="23">
    <location>
        <begin position="1145"/>
        <end position="1156"/>
    </location>
</feature>
<evidence type="ECO:0000256" key="2">
    <source>
        <dbReference type="ARBA" id="ARBA00004123"/>
    </source>
</evidence>
<evidence type="ECO:0000256" key="19">
    <source>
        <dbReference type="ARBA" id="ARBA00062956"/>
    </source>
</evidence>
<evidence type="ECO:0000256" key="22">
    <source>
        <dbReference type="PROSITE-ProRule" id="PRU10141"/>
    </source>
</evidence>
<keyword evidence="11 22" id="KW-0547">Nucleotide-binding</keyword>
<dbReference type="PROSITE" id="PS50011">
    <property type="entry name" value="PROTEIN_KINASE_DOM"/>
    <property type="match status" value="1"/>
</dbReference>
<dbReference type="Pfam" id="PF00069">
    <property type="entry name" value="Pkinase"/>
    <property type="match status" value="1"/>
</dbReference>
<dbReference type="InterPro" id="IPR017441">
    <property type="entry name" value="Protein_kinase_ATP_BS"/>
</dbReference>
<sequence>MPLPASRSRLARCVMTSNGNAPDGVAVTDGAGRCMSSTFESLLPLTFDYSIPPPSNKECLYENSHCNGDAVLHSPTVPTQPSGFQRKTVYKNGTIELTIIDDEPASSSSSVPCSSQDTTEQSDEIVKKLTGVGQLLSSLRGDKAVDKKRIVLDSYGLDINRPRRPLPECRIAQVVQRVAFGDHQEACDLPPPPPHPTDVVSASFDSVRKLMRSKMIRCKRCKNRFIERNIYERHLRDKHPEDYTVYIEEQEAEMEQQRQEEIEANRIEELQTGGFIPPESEIEASTFEVDVEGIPLPGENNGGVAPRFDQYGRLKQLKRPYKKKVSPQCPFCDKRFRNEYSLKKHFIKKHFEMVEFKQCTRCFKCVKDDEEMESHLCELTFVCFECTPIRNLCSDVRLLNHRKKFHRGANSGFKCNLCNLKFLTPRKLRKHKKMSHVFTKTYQCHFCEEIFISEVAVMTHERIHTGIIKFECRICDFKANRFIQMEEHRKNEHGYICAICQERMAEWSDMKHHTLLKHGGYLTTEQNAASWDKQKDILRFSECYKGYSVDSYEYAFVTLKALVYGSYSKANDVGVSLVARSIRPFDARAAPRGTLFVKRRTSTVFCIPDMDGIPNRRLEKVGLYQVGRAIGRGNFATVRLARHEIAKTKVALKIVDRAALDEENLIRLEREMQILTRVNHPHIVKLYEIMRTESSIYIVTQYCSGGELFEILIERGRTAEDEARRWFGQIASAVAYLHHNGIVHRDLKAENILLDKNSNIKIIDFGFSNTQAPSQLLRTWCGSPPYAAPELLLGKEYDGLKADIWSLGVILYILVTGGFPFPGDNVENLKRAVLSCQMKIPYWVSVECADLIKKMLVFNPFKRCGINAVMQHRWLTNCQSAQTHLMVKNSMLASAATMPERRSLKLNPTILLFMQQHGRWTEEQIVEEVLKQNFESSIFATYELLCDKVGKNSLEGTNDDHPRRGSRGSIISGKANVEPESVTPTISAHHLAQLNLSTSFECDSDDSSTSDICEDSPSSSSRNRARGRCQFGVAMKQEEGNRNEHRRHTLCASEQILSPDMMAQLPIGSPLHQFQAALNHSGLTDLGNSPGGTNLLTSPQLPLFPGLPLLPILDYTRMLPVPNSERRASAGENLLNLGAIDINHTVQSTPTGNASGSVEEEGEGYLSKHAGKRNTVHGASSPFGPSSPVPRHSPYTKASSTERRSSWASPAITAQQHQQLERLYRQAISSSGSLNF</sequence>
<dbReference type="EMBL" id="WIXE01008388">
    <property type="protein sequence ID" value="KAK5979394.1"/>
    <property type="molecule type" value="Genomic_DNA"/>
</dbReference>
<dbReference type="FunFam" id="1.10.510.10:FF:001295">
    <property type="entry name" value="Serine/threonine-protein kinase kin-29"/>
    <property type="match status" value="1"/>
</dbReference>
<evidence type="ECO:0000313" key="27">
    <source>
        <dbReference type="Proteomes" id="UP001331761"/>
    </source>
</evidence>
<dbReference type="GO" id="GO:0005737">
    <property type="term" value="C:cytoplasm"/>
    <property type="evidence" value="ECO:0007669"/>
    <property type="project" value="UniProtKB-SubCell"/>
</dbReference>
<evidence type="ECO:0000256" key="12">
    <source>
        <dbReference type="ARBA" id="ARBA00022777"/>
    </source>
</evidence>
<dbReference type="GO" id="GO:0005634">
    <property type="term" value="C:nucleus"/>
    <property type="evidence" value="ECO:0007669"/>
    <property type="project" value="UniProtKB-SubCell"/>
</dbReference>
<evidence type="ECO:0000313" key="26">
    <source>
        <dbReference type="EMBL" id="KAK5979394.1"/>
    </source>
</evidence>
<comment type="function">
    <text evidence="18">Regulates chemoreceptor expression by phosphorylating the hda-4 class II histone deacetylase (HDAC) and inhibiting the gene repression functions of hda-4 and the mef-2 transcription factor, enabling the correct sensing and transduction of food signals. Role in determining body size, the dauer decision and serotonin-mediated egg laying. May modulate the Sma/Mab pathway and regulates development in the later larval stages.</text>
</comment>
<comment type="caution">
    <text evidence="26">The sequence shown here is derived from an EMBL/GenBank/DDBJ whole genome shotgun (WGS) entry which is preliminary data.</text>
</comment>
<keyword evidence="10" id="KW-0479">Metal-binding</keyword>
<dbReference type="GO" id="GO:0008270">
    <property type="term" value="F:zinc ion binding"/>
    <property type="evidence" value="ECO:0007669"/>
    <property type="project" value="UniProtKB-KW"/>
</dbReference>
<dbReference type="InterPro" id="IPR011009">
    <property type="entry name" value="Kinase-like_dom_sf"/>
</dbReference>
<feature type="binding site" evidence="22">
    <location>
        <position position="653"/>
    </location>
    <ligand>
        <name>ATP</name>
        <dbReference type="ChEBI" id="CHEBI:30616"/>
    </ligand>
</feature>
<evidence type="ECO:0000256" key="11">
    <source>
        <dbReference type="ARBA" id="ARBA00022741"/>
    </source>
</evidence>
<comment type="catalytic activity">
    <reaction evidence="16">
        <text>L-threonyl-[protein] + ATP = O-phospho-L-threonyl-[protein] + ADP + H(+)</text>
        <dbReference type="Rhea" id="RHEA:46608"/>
        <dbReference type="Rhea" id="RHEA-COMP:11060"/>
        <dbReference type="Rhea" id="RHEA-COMP:11605"/>
        <dbReference type="ChEBI" id="CHEBI:15378"/>
        <dbReference type="ChEBI" id="CHEBI:30013"/>
        <dbReference type="ChEBI" id="CHEBI:30616"/>
        <dbReference type="ChEBI" id="CHEBI:61977"/>
        <dbReference type="ChEBI" id="CHEBI:456216"/>
        <dbReference type="EC" id="2.7.11.1"/>
    </reaction>
</comment>
<gene>
    <name evidence="26" type="ORF">GCK32_000631</name>
</gene>
<comment type="cofactor">
    <cofactor evidence="1">
        <name>Mg(2+)</name>
        <dbReference type="ChEBI" id="CHEBI:18420"/>
    </cofactor>
</comment>
<dbReference type="PROSITE" id="PS00028">
    <property type="entry name" value="ZINC_FINGER_C2H2_1"/>
    <property type="match status" value="5"/>
</dbReference>
<proteinExistence type="inferred from homology"/>
<evidence type="ECO:0000256" key="16">
    <source>
        <dbReference type="ARBA" id="ARBA00047899"/>
    </source>
</evidence>
<dbReference type="InterPro" id="IPR008271">
    <property type="entry name" value="Ser/Thr_kinase_AS"/>
</dbReference>
<evidence type="ECO:0000256" key="18">
    <source>
        <dbReference type="ARBA" id="ARBA00053036"/>
    </source>
</evidence>
<feature type="domain" description="C2H2-type" evidence="25">
    <location>
        <begin position="442"/>
        <end position="466"/>
    </location>
</feature>
<feature type="domain" description="Protein kinase" evidence="24">
    <location>
        <begin position="624"/>
        <end position="875"/>
    </location>
</feature>
<evidence type="ECO:0000256" key="21">
    <source>
        <dbReference type="PROSITE-ProRule" id="PRU00042"/>
    </source>
</evidence>
<evidence type="ECO:0000256" key="1">
    <source>
        <dbReference type="ARBA" id="ARBA00001946"/>
    </source>
</evidence>
<protein>
    <recommendedName>
        <fullName evidence="20">Serine/threonine-protein kinase kin-29</fullName>
        <ecNumber evidence="5">2.7.11.1</ecNumber>
    </recommendedName>
</protein>
<dbReference type="SUPFAM" id="SSF56112">
    <property type="entry name" value="Protein kinase-like (PK-like)"/>
    <property type="match status" value="1"/>
</dbReference>
<keyword evidence="21" id="KW-0862">Zinc</keyword>
<evidence type="ECO:0000256" key="3">
    <source>
        <dbReference type="ARBA" id="ARBA00004496"/>
    </source>
</evidence>
<dbReference type="PROSITE" id="PS50157">
    <property type="entry name" value="ZINC_FINGER_C2H2_2"/>
    <property type="match status" value="3"/>
</dbReference>
<dbReference type="PANTHER" id="PTHR24346">
    <property type="entry name" value="MAP/MICROTUBULE AFFINITY-REGULATING KINASE"/>
    <property type="match status" value="1"/>
</dbReference>
<dbReference type="Gene3D" id="1.10.510.10">
    <property type="entry name" value="Transferase(Phosphotransferase) domain 1"/>
    <property type="match status" value="1"/>
</dbReference>
<keyword evidence="12" id="KW-0418">Kinase</keyword>
<name>A0AAN8ILW2_TRICO</name>
<dbReference type="SMART" id="SM00355">
    <property type="entry name" value="ZnF_C2H2"/>
    <property type="match status" value="7"/>
</dbReference>
<dbReference type="SMART" id="SM00220">
    <property type="entry name" value="S_TKc"/>
    <property type="match status" value="1"/>
</dbReference>
<keyword evidence="7" id="KW-0963">Cytoplasm</keyword>
<feature type="region of interest" description="Disordered" evidence="23">
    <location>
        <begin position="1145"/>
        <end position="1213"/>
    </location>
</feature>
<dbReference type="PANTHER" id="PTHR24346:SF42">
    <property type="entry name" value="SERINE_THREONINE-PROTEIN KINASE SIK3"/>
    <property type="match status" value="1"/>
</dbReference>
<evidence type="ECO:0000256" key="15">
    <source>
        <dbReference type="ARBA" id="ARBA00023242"/>
    </source>
</evidence>
<evidence type="ECO:0000256" key="14">
    <source>
        <dbReference type="ARBA" id="ARBA00022842"/>
    </source>
</evidence>
<evidence type="ECO:0000259" key="25">
    <source>
        <dbReference type="PROSITE" id="PS50157"/>
    </source>
</evidence>